<comment type="similarity">
    <text evidence="2">Belongs to the AB hydrolase superfamily. Lipase family. Class 3 subfamily.</text>
</comment>
<reference evidence="7 8" key="1">
    <citation type="submission" date="2018-06" db="EMBL/GenBank/DDBJ databases">
        <title>A transcriptomic atlas of mushroom development highlights an independent origin of complex multicellularity.</title>
        <authorList>
            <consortium name="DOE Joint Genome Institute"/>
            <person name="Krizsan K."/>
            <person name="Almasi E."/>
            <person name="Merenyi Z."/>
            <person name="Sahu N."/>
            <person name="Viragh M."/>
            <person name="Koszo T."/>
            <person name="Mondo S."/>
            <person name="Kiss B."/>
            <person name="Balint B."/>
            <person name="Kues U."/>
            <person name="Barry K."/>
            <person name="Hegedus J.C."/>
            <person name="Henrissat B."/>
            <person name="Johnson J."/>
            <person name="Lipzen A."/>
            <person name="Ohm R."/>
            <person name="Nagy I."/>
            <person name="Pangilinan J."/>
            <person name="Yan J."/>
            <person name="Xiong Y."/>
            <person name="Grigoriev I.V."/>
            <person name="Hibbett D.S."/>
            <person name="Nagy L.G."/>
        </authorList>
    </citation>
    <scope>NUCLEOTIDE SEQUENCE [LARGE SCALE GENOMIC DNA]</scope>
    <source>
        <strain evidence="7 8">SZMC22713</strain>
    </source>
</reference>
<feature type="signal peptide" evidence="5">
    <location>
        <begin position="1"/>
        <end position="18"/>
    </location>
</feature>
<dbReference type="Pfam" id="PF01764">
    <property type="entry name" value="Lipase_3"/>
    <property type="match status" value="1"/>
</dbReference>
<evidence type="ECO:0000256" key="5">
    <source>
        <dbReference type="SAM" id="SignalP"/>
    </source>
</evidence>
<feature type="chain" id="PRO_5021495576" evidence="5">
    <location>
        <begin position="19"/>
        <end position="323"/>
    </location>
</feature>
<dbReference type="InterPro" id="IPR029058">
    <property type="entry name" value="AB_hydrolase_fold"/>
</dbReference>
<dbReference type="EMBL" id="ML170208">
    <property type="protein sequence ID" value="TDL18435.1"/>
    <property type="molecule type" value="Genomic_DNA"/>
</dbReference>
<evidence type="ECO:0000256" key="2">
    <source>
        <dbReference type="ARBA" id="ARBA00043996"/>
    </source>
</evidence>
<keyword evidence="7" id="KW-0378">Hydrolase</keyword>
<dbReference type="OrthoDB" id="426718at2759"/>
<dbReference type="GO" id="GO:0006629">
    <property type="term" value="P:lipid metabolic process"/>
    <property type="evidence" value="ECO:0007669"/>
    <property type="project" value="InterPro"/>
</dbReference>
<dbReference type="AlphaFoldDB" id="A0A4Y7PTF0"/>
<dbReference type="Proteomes" id="UP000294933">
    <property type="component" value="Unassembled WGS sequence"/>
</dbReference>
<name>A0A4Y7PTF0_9AGAM</name>
<evidence type="ECO:0000256" key="4">
    <source>
        <dbReference type="ARBA" id="ARBA00048461"/>
    </source>
</evidence>
<protein>
    <submittedName>
        <fullName evidence="7">Alpha/beta-hydrolase</fullName>
    </submittedName>
</protein>
<accession>A0A4Y7PTF0</accession>
<keyword evidence="5" id="KW-0732">Signal</keyword>
<evidence type="ECO:0000313" key="7">
    <source>
        <dbReference type="EMBL" id="TDL18435.1"/>
    </source>
</evidence>
<dbReference type="VEuPathDB" id="FungiDB:BD410DRAFT_842892"/>
<dbReference type="SUPFAM" id="SSF53474">
    <property type="entry name" value="alpha/beta-Hydrolases"/>
    <property type="match status" value="1"/>
</dbReference>
<organism evidence="7 8">
    <name type="scientific">Rickenella mellea</name>
    <dbReference type="NCBI Taxonomy" id="50990"/>
    <lineage>
        <taxon>Eukaryota</taxon>
        <taxon>Fungi</taxon>
        <taxon>Dikarya</taxon>
        <taxon>Basidiomycota</taxon>
        <taxon>Agaricomycotina</taxon>
        <taxon>Agaricomycetes</taxon>
        <taxon>Hymenochaetales</taxon>
        <taxon>Rickenellaceae</taxon>
        <taxon>Rickenella</taxon>
    </lineage>
</organism>
<evidence type="ECO:0000259" key="6">
    <source>
        <dbReference type="Pfam" id="PF01764"/>
    </source>
</evidence>
<gene>
    <name evidence="7" type="ORF">BD410DRAFT_842892</name>
</gene>
<dbReference type="PANTHER" id="PTHR45856:SF25">
    <property type="entry name" value="FUNGAL LIPASE-LIKE DOMAIN-CONTAINING PROTEIN"/>
    <property type="match status" value="1"/>
</dbReference>
<dbReference type="InterPro" id="IPR051218">
    <property type="entry name" value="Sec_MonoDiacylglyc_Lipase"/>
</dbReference>
<feature type="domain" description="Fungal lipase-type" evidence="6">
    <location>
        <begin position="112"/>
        <end position="252"/>
    </location>
</feature>
<sequence>MLRLVTSLVALSTSFAIAAVPPTPEGALITQLLSTIGSNSSQTLSDASIAALNLNENAIYSEIAYCIDPNNPVWSGSLYNLIPNFSVTAAGGDNTNAPNWYVGYNGKTQAAVVSFEGTHSPQEWIVDDARWSLVTLDPRLSAGNNFPSYATHGFQFAWGVFADAVLKAVTALVNNPNPNAPVKKIQVTGHSLGGAIASFSALQMLLNFPQIPVQLTTYATPRIGSPDLAVWLGNNTISTVNQRDPLVHAPPLDWFFSKYSHVSYELWNFTNIPSTVLCNGFENPSCSDSLHFFNPSDHNGPFYGLIMGDNGKCQWPQVVTLPQ</sequence>
<keyword evidence="1" id="KW-1015">Disulfide bond</keyword>
<comment type="catalytic activity">
    <reaction evidence="3">
        <text>a diacylglycerol + H2O = a monoacylglycerol + a fatty acid + H(+)</text>
        <dbReference type="Rhea" id="RHEA:32731"/>
        <dbReference type="ChEBI" id="CHEBI:15377"/>
        <dbReference type="ChEBI" id="CHEBI:15378"/>
        <dbReference type="ChEBI" id="CHEBI:17408"/>
        <dbReference type="ChEBI" id="CHEBI:18035"/>
        <dbReference type="ChEBI" id="CHEBI:28868"/>
    </reaction>
</comment>
<evidence type="ECO:0000256" key="3">
    <source>
        <dbReference type="ARBA" id="ARBA00047591"/>
    </source>
</evidence>
<dbReference type="GO" id="GO:0016787">
    <property type="term" value="F:hydrolase activity"/>
    <property type="evidence" value="ECO:0007669"/>
    <property type="project" value="UniProtKB-KW"/>
</dbReference>
<comment type="catalytic activity">
    <reaction evidence="4">
        <text>a monoacylglycerol + H2O = glycerol + a fatty acid + H(+)</text>
        <dbReference type="Rhea" id="RHEA:15245"/>
        <dbReference type="ChEBI" id="CHEBI:15377"/>
        <dbReference type="ChEBI" id="CHEBI:15378"/>
        <dbReference type="ChEBI" id="CHEBI:17408"/>
        <dbReference type="ChEBI" id="CHEBI:17754"/>
        <dbReference type="ChEBI" id="CHEBI:28868"/>
    </reaction>
</comment>
<dbReference type="InterPro" id="IPR002921">
    <property type="entry name" value="Fungal_lipase-type"/>
</dbReference>
<proteinExistence type="inferred from homology"/>
<keyword evidence="8" id="KW-1185">Reference proteome</keyword>
<dbReference type="CDD" id="cd00519">
    <property type="entry name" value="Lipase_3"/>
    <property type="match status" value="1"/>
</dbReference>
<dbReference type="PANTHER" id="PTHR45856">
    <property type="entry name" value="ALPHA/BETA-HYDROLASES SUPERFAMILY PROTEIN"/>
    <property type="match status" value="1"/>
</dbReference>
<evidence type="ECO:0000256" key="1">
    <source>
        <dbReference type="ARBA" id="ARBA00023157"/>
    </source>
</evidence>
<dbReference type="Gene3D" id="3.40.50.1820">
    <property type="entry name" value="alpha/beta hydrolase"/>
    <property type="match status" value="1"/>
</dbReference>
<evidence type="ECO:0000313" key="8">
    <source>
        <dbReference type="Proteomes" id="UP000294933"/>
    </source>
</evidence>